<gene>
    <name evidence="3" type="ORF">FHS38_003501</name>
</gene>
<dbReference type="GO" id="GO:0032259">
    <property type="term" value="P:methylation"/>
    <property type="evidence" value="ECO:0007669"/>
    <property type="project" value="UniProtKB-KW"/>
</dbReference>
<sequence>MTQFESWAATYDSSPLQKRYFHPVQRALLHHYSASVAPNPSHVLDIGCGTGSLLRRARSAFPGSVLVGIDPAPSMLRAARARLCHPGPSGRRAVAAPRSCLRTHRHEGAGAAVGGGLHGEQGAQRRPLPA</sequence>
<evidence type="ECO:0000259" key="2">
    <source>
        <dbReference type="Pfam" id="PF08242"/>
    </source>
</evidence>
<dbReference type="GO" id="GO:0008168">
    <property type="term" value="F:methyltransferase activity"/>
    <property type="evidence" value="ECO:0007669"/>
    <property type="project" value="UniProtKB-KW"/>
</dbReference>
<comment type="caution">
    <text evidence="3">The sequence shown here is derived from an EMBL/GenBank/DDBJ whole genome shotgun (WGS) entry which is preliminary data.</text>
</comment>
<name>A0A7W7PF84_STRNE</name>
<dbReference type="Pfam" id="PF08242">
    <property type="entry name" value="Methyltransf_12"/>
    <property type="match status" value="1"/>
</dbReference>
<proteinExistence type="predicted"/>
<accession>A0A7W7PF84</accession>
<dbReference type="InterPro" id="IPR029063">
    <property type="entry name" value="SAM-dependent_MTases_sf"/>
</dbReference>
<dbReference type="InterPro" id="IPR013217">
    <property type="entry name" value="Methyltransf_12"/>
</dbReference>
<dbReference type="Gene3D" id="3.40.50.150">
    <property type="entry name" value="Vaccinia Virus protein VP39"/>
    <property type="match status" value="1"/>
</dbReference>
<reference evidence="3 4" key="1">
    <citation type="submission" date="2020-08" db="EMBL/GenBank/DDBJ databases">
        <title>Genomic Encyclopedia of Type Strains, Phase III (KMG-III): the genomes of soil and plant-associated and newly described type strains.</title>
        <authorList>
            <person name="Whitman W."/>
        </authorList>
    </citation>
    <scope>NUCLEOTIDE SEQUENCE [LARGE SCALE GENOMIC DNA]</scope>
    <source>
        <strain evidence="3 4">CECT 3265</strain>
    </source>
</reference>
<keyword evidence="3" id="KW-0808">Transferase</keyword>
<dbReference type="AlphaFoldDB" id="A0A7W7PF84"/>
<evidence type="ECO:0000313" key="4">
    <source>
        <dbReference type="Proteomes" id="UP000556436"/>
    </source>
</evidence>
<feature type="region of interest" description="Disordered" evidence="1">
    <location>
        <begin position="106"/>
        <end position="130"/>
    </location>
</feature>
<dbReference type="RefSeq" id="WP_184734453.1">
    <property type="nucleotide sequence ID" value="NZ_BMRW01000002.1"/>
</dbReference>
<dbReference type="EMBL" id="JACHJG010000006">
    <property type="protein sequence ID" value="MBB4887447.1"/>
    <property type="molecule type" value="Genomic_DNA"/>
</dbReference>
<organism evidence="3 4">
    <name type="scientific">Streptomyces netropsis</name>
    <name type="common">Streptoverticillium netropsis</name>
    <dbReference type="NCBI Taxonomy" id="55404"/>
    <lineage>
        <taxon>Bacteria</taxon>
        <taxon>Bacillati</taxon>
        <taxon>Actinomycetota</taxon>
        <taxon>Actinomycetes</taxon>
        <taxon>Kitasatosporales</taxon>
        <taxon>Streptomycetaceae</taxon>
        <taxon>Streptomyces</taxon>
    </lineage>
</organism>
<keyword evidence="4" id="KW-1185">Reference proteome</keyword>
<evidence type="ECO:0000313" key="3">
    <source>
        <dbReference type="EMBL" id="MBB4887447.1"/>
    </source>
</evidence>
<evidence type="ECO:0000256" key="1">
    <source>
        <dbReference type="SAM" id="MobiDB-lite"/>
    </source>
</evidence>
<protein>
    <submittedName>
        <fullName evidence="3">Ubiquinone/menaquinone biosynthesis C-methylase UbiE</fullName>
    </submittedName>
</protein>
<dbReference type="SUPFAM" id="SSF53335">
    <property type="entry name" value="S-adenosyl-L-methionine-dependent methyltransferases"/>
    <property type="match status" value="1"/>
</dbReference>
<dbReference type="Proteomes" id="UP000556436">
    <property type="component" value="Unassembled WGS sequence"/>
</dbReference>
<keyword evidence="3" id="KW-0830">Ubiquinone</keyword>
<dbReference type="CDD" id="cd02440">
    <property type="entry name" value="AdoMet_MTases"/>
    <property type="match status" value="1"/>
</dbReference>
<feature type="domain" description="Methyltransferase type 12" evidence="2">
    <location>
        <begin position="44"/>
        <end position="89"/>
    </location>
</feature>
<keyword evidence="3" id="KW-0489">Methyltransferase</keyword>